<dbReference type="EMBL" id="BAAACF010000006">
    <property type="protein sequence ID" value="GAA0729539.1"/>
    <property type="molecule type" value="Genomic_DNA"/>
</dbReference>
<dbReference type="RefSeq" id="WP_343770917.1">
    <property type="nucleotide sequence ID" value="NZ_BAAACF010000006.1"/>
</dbReference>
<keyword evidence="1" id="KW-0812">Transmembrane</keyword>
<dbReference type="Proteomes" id="UP001500339">
    <property type="component" value="Unassembled WGS sequence"/>
</dbReference>
<organism evidence="2 3">
    <name type="scientific">Clostridium malenominatum</name>
    <dbReference type="NCBI Taxonomy" id="1539"/>
    <lineage>
        <taxon>Bacteria</taxon>
        <taxon>Bacillati</taxon>
        <taxon>Bacillota</taxon>
        <taxon>Clostridia</taxon>
        <taxon>Eubacteriales</taxon>
        <taxon>Clostridiaceae</taxon>
        <taxon>Clostridium</taxon>
    </lineage>
</organism>
<feature type="transmembrane region" description="Helical" evidence="1">
    <location>
        <begin position="5"/>
        <end position="22"/>
    </location>
</feature>
<keyword evidence="1" id="KW-0472">Membrane</keyword>
<protein>
    <submittedName>
        <fullName evidence="2">Uncharacterized protein</fullName>
    </submittedName>
</protein>
<name>A0ABP3UDW0_9CLOT</name>
<feature type="transmembrane region" description="Helical" evidence="1">
    <location>
        <begin position="28"/>
        <end position="46"/>
    </location>
</feature>
<feature type="transmembrane region" description="Helical" evidence="1">
    <location>
        <begin position="92"/>
        <end position="113"/>
    </location>
</feature>
<reference evidence="3" key="1">
    <citation type="journal article" date="2019" name="Int. J. Syst. Evol. Microbiol.">
        <title>The Global Catalogue of Microorganisms (GCM) 10K type strain sequencing project: providing services to taxonomists for standard genome sequencing and annotation.</title>
        <authorList>
            <consortium name="The Broad Institute Genomics Platform"/>
            <consortium name="The Broad Institute Genome Sequencing Center for Infectious Disease"/>
            <person name="Wu L."/>
            <person name="Ma J."/>
        </authorList>
    </citation>
    <scope>NUCLEOTIDE SEQUENCE [LARGE SCALE GENOMIC DNA]</scope>
    <source>
        <strain evidence="3">JCM 1405</strain>
    </source>
</reference>
<feature type="transmembrane region" description="Helical" evidence="1">
    <location>
        <begin position="58"/>
        <end position="80"/>
    </location>
</feature>
<gene>
    <name evidence="2" type="ORF">GCM10008905_29630</name>
</gene>
<evidence type="ECO:0000256" key="1">
    <source>
        <dbReference type="SAM" id="Phobius"/>
    </source>
</evidence>
<comment type="caution">
    <text evidence="2">The sequence shown here is derived from an EMBL/GenBank/DDBJ whole genome shotgun (WGS) entry which is preliminary data.</text>
</comment>
<sequence length="129" mass="15354">MLKKLRIGTIVILVLSIFLLYVTENFNFLIPMMIMVFINTMLDVYITIKKKRYKTYKWIAITDLIVGVAWMWIAVIVFLVVKELYNLIGNNYFKYTFISCLVSFIASMFRNYLKSERFKFSDSINDKNI</sequence>
<evidence type="ECO:0000313" key="3">
    <source>
        <dbReference type="Proteomes" id="UP001500339"/>
    </source>
</evidence>
<keyword evidence="3" id="KW-1185">Reference proteome</keyword>
<accession>A0ABP3UDW0</accession>
<proteinExistence type="predicted"/>
<keyword evidence="1" id="KW-1133">Transmembrane helix</keyword>
<evidence type="ECO:0000313" key="2">
    <source>
        <dbReference type="EMBL" id="GAA0729539.1"/>
    </source>
</evidence>